<dbReference type="SUPFAM" id="SSF57283">
    <property type="entry name" value="PMP inhibitors"/>
    <property type="match status" value="2"/>
</dbReference>
<feature type="chain" id="PRO_5008786630" description="Pacifastin domain-containing protein" evidence="4">
    <location>
        <begin position="30"/>
        <end position="140"/>
    </location>
</feature>
<accession>R7T438</accession>
<keyword evidence="2" id="KW-0964">Secreted</keyword>
<dbReference type="GO" id="GO:0030414">
    <property type="term" value="F:peptidase inhibitor activity"/>
    <property type="evidence" value="ECO:0007669"/>
    <property type="project" value="InterPro"/>
</dbReference>
<reference evidence="8" key="1">
    <citation type="submission" date="2012-12" db="EMBL/GenBank/DDBJ databases">
        <authorList>
            <person name="Hellsten U."/>
            <person name="Grimwood J."/>
            <person name="Chapman J.A."/>
            <person name="Shapiro H."/>
            <person name="Aerts A."/>
            <person name="Otillar R.P."/>
            <person name="Terry A.Y."/>
            <person name="Boore J.L."/>
            <person name="Simakov O."/>
            <person name="Marletaz F."/>
            <person name="Cho S.-J."/>
            <person name="Edsinger-Gonzales E."/>
            <person name="Havlak P."/>
            <person name="Kuo D.-H."/>
            <person name="Larsson T."/>
            <person name="Lv J."/>
            <person name="Arendt D."/>
            <person name="Savage R."/>
            <person name="Osoegawa K."/>
            <person name="de Jong P."/>
            <person name="Lindberg D.R."/>
            <person name="Seaver E.C."/>
            <person name="Weisblat D.A."/>
            <person name="Putnam N.H."/>
            <person name="Grigoriev I.V."/>
            <person name="Rokhsar D.S."/>
        </authorList>
    </citation>
    <scope>NUCLEOTIDE SEQUENCE</scope>
    <source>
        <strain evidence="8">I ESC-2004</strain>
    </source>
</reference>
<dbReference type="GO" id="GO:0005576">
    <property type="term" value="C:extracellular region"/>
    <property type="evidence" value="ECO:0007669"/>
    <property type="project" value="UniProtKB-SubCell"/>
</dbReference>
<reference evidence="6 8" key="2">
    <citation type="journal article" date="2013" name="Nature">
        <title>Insights into bilaterian evolution from three spiralian genomes.</title>
        <authorList>
            <person name="Simakov O."/>
            <person name="Marletaz F."/>
            <person name="Cho S.J."/>
            <person name="Edsinger-Gonzales E."/>
            <person name="Havlak P."/>
            <person name="Hellsten U."/>
            <person name="Kuo D.H."/>
            <person name="Larsson T."/>
            <person name="Lv J."/>
            <person name="Arendt D."/>
            <person name="Savage R."/>
            <person name="Osoegawa K."/>
            <person name="de Jong P."/>
            <person name="Grimwood J."/>
            <person name="Chapman J.A."/>
            <person name="Shapiro H."/>
            <person name="Aerts A."/>
            <person name="Otillar R.P."/>
            <person name="Terry A.Y."/>
            <person name="Boore J.L."/>
            <person name="Grigoriev I.V."/>
            <person name="Lindberg D.R."/>
            <person name="Seaver E.C."/>
            <person name="Weisblat D.A."/>
            <person name="Putnam N.H."/>
            <person name="Rokhsar D.S."/>
        </authorList>
    </citation>
    <scope>NUCLEOTIDE SEQUENCE</scope>
    <source>
        <strain evidence="6 8">I ESC-2004</strain>
    </source>
</reference>
<dbReference type="AlphaFoldDB" id="R7T438"/>
<protein>
    <recommendedName>
        <fullName evidence="5">Pacifastin domain-containing protein</fullName>
    </recommendedName>
</protein>
<dbReference type="PROSITE" id="PS51257">
    <property type="entry name" value="PROKAR_LIPOPROTEIN"/>
    <property type="match status" value="1"/>
</dbReference>
<proteinExistence type="predicted"/>
<dbReference type="InterPro" id="IPR036201">
    <property type="entry name" value="Pacifastin_dom_sf"/>
</dbReference>
<dbReference type="OrthoDB" id="6161232at2759"/>
<dbReference type="InterPro" id="IPR008037">
    <property type="entry name" value="Pacifastin_dom"/>
</dbReference>
<keyword evidence="3" id="KW-1015">Disulfide bond</keyword>
<dbReference type="HOGENOM" id="CLU_1837008_0_0_1"/>
<evidence type="ECO:0000256" key="3">
    <source>
        <dbReference type="ARBA" id="ARBA00023157"/>
    </source>
</evidence>
<feature type="domain" description="Pacifastin" evidence="5">
    <location>
        <begin position="36"/>
        <end position="70"/>
    </location>
</feature>
<evidence type="ECO:0000256" key="1">
    <source>
        <dbReference type="ARBA" id="ARBA00004613"/>
    </source>
</evidence>
<evidence type="ECO:0000259" key="5">
    <source>
        <dbReference type="PROSITE" id="PS51446"/>
    </source>
</evidence>
<dbReference type="Pfam" id="PF05375">
    <property type="entry name" value="Pacifastin_I"/>
    <property type="match status" value="2"/>
</dbReference>
<keyword evidence="8" id="KW-1185">Reference proteome</keyword>
<feature type="signal peptide" evidence="4">
    <location>
        <begin position="1"/>
        <end position="29"/>
    </location>
</feature>
<sequence>MTRCLCGHYFIKMQMLLVVFAACAFVVSARTVDRDTPPCNRRGVWFDGCNYCRCSDDKEVICTQKYCPPRPIHTQGGLGGGPSGPSIQSAGEISIPEGEGFPVCIQIQPWYDGCNWCSCTDGLTMCTKRVCIPEGADPFA</sequence>
<evidence type="ECO:0000313" key="8">
    <source>
        <dbReference type="Proteomes" id="UP000014760"/>
    </source>
</evidence>
<dbReference type="EMBL" id="AMQN01003611">
    <property type="status" value="NOT_ANNOTATED_CDS"/>
    <property type="molecule type" value="Genomic_DNA"/>
</dbReference>
<organism evidence="6">
    <name type="scientific">Capitella teleta</name>
    <name type="common">Polychaete worm</name>
    <dbReference type="NCBI Taxonomy" id="283909"/>
    <lineage>
        <taxon>Eukaryota</taxon>
        <taxon>Metazoa</taxon>
        <taxon>Spiralia</taxon>
        <taxon>Lophotrochozoa</taxon>
        <taxon>Annelida</taxon>
        <taxon>Polychaeta</taxon>
        <taxon>Sedentaria</taxon>
        <taxon>Scolecida</taxon>
        <taxon>Capitellidae</taxon>
        <taxon>Capitella</taxon>
    </lineage>
</organism>
<keyword evidence="4" id="KW-0732">Signal</keyword>
<reference evidence="7" key="3">
    <citation type="submission" date="2015-06" db="UniProtKB">
        <authorList>
            <consortium name="EnsemblMetazoa"/>
        </authorList>
    </citation>
    <scope>IDENTIFICATION</scope>
</reference>
<dbReference type="Proteomes" id="UP000014760">
    <property type="component" value="Unassembled WGS sequence"/>
</dbReference>
<gene>
    <name evidence="6" type="ORF">CAPTEDRAFT_226604</name>
</gene>
<dbReference type="PROSITE" id="PS51446">
    <property type="entry name" value="PACIFASTIN"/>
    <property type="match status" value="1"/>
</dbReference>
<name>R7T438_CAPTE</name>
<dbReference type="EMBL" id="KB312243">
    <property type="protein sequence ID" value="ELT87637.1"/>
    <property type="molecule type" value="Genomic_DNA"/>
</dbReference>
<evidence type="ECO:0000256" key="2">
    <source>
        <dbReference type="ARBA" id="ARBA00022525"/>
    </source>
</evidence>
<dbReference type="EnsemblMetazoa" id="CapteT226604">
    <property type="protein sequence ID" value="CapteP226604"/>
    <property type="gene ID" value="CapteG226604"/>
</dbReference>
<evidence type="ECO:0000256" key="4">
    <source>
        <dbReference type="SAM" id="SignalP"/>
    </source>
</evidence>
<comment type="subcellular location">
    <subcellularLocation>
        <location evidence="1">Secreted</location>
    </subcellularLocation>
</comment>
<evidence type="ECO:0000313" key="7">
    <source>
        <dbReference type="EnsemblMetazoa" id="CapteP226604"/>
    </source>
</evidence>
<evidence type="ECO:0000313" key="6">
    <source>
        <dbReference type="EMBL" id="ELT87637.1"/>
    </source>
</evidence>